<protein>
    <submittedName>
        <fullName evidence="2">Uncharacterized protein</fullName>
    </submittedName>
</protein>
<evidence type="ECO:0000313" key="2">
    <source>
        <dbReference type="EMBL" id="TFK93809.1"/>
    </source>
</evidence>
<dbReference type="AlphaFoldDB" id="A0A5C3PYD6"/>
<keyword evidence="3" id="KW-1185">Reference proteome</keyword>
<dbReference type="InParanoid" id="A0A5C3PYD6"/>
<evidence type="ECO:0000313" key="3">
    <source>
        <dbReference type="Proteomes" id="UP000308197"/>
    </source>
</evidence>
<evidence type="ECO:0000256" key="1">
    <source>
        <dbReference type="SAM" id="MobiDB-lite"/>
    </source>
</evidence>
<proteinExistence type="predicted"/>
<gene>
    <name evidence="2" type="ORF">K466DRAFT_59634</name>
</gene>
<dbReference type="Proteomes" id="UP000308197">
    <property type="component" value="Unassembled WGS sequence"/>
</dbReference>
<dbReference type="EMBL" id="ML210976">
    <property type="protein sequence ID" value="TFK93809.1"/>
    <property type="molecule type" value="Genomic_DNA"/>
</dbReference>
<organism evidence="2 3">
    <name type="scientific">Polyporus arcularius HHB13444</name>
    <dbReference type="NCBI Taxonomy" id="1314778"/>
    <lineage>
        <taxon>Eukaryota</taxon>
        <taxon>Fungi</taxon>
        <taxon>Dikarya</taxon>
        <taxon>Basidiomycota</taxon>
        <taxon>Agaricomycotina</taxon>
        <taxon>Agaricomycetes</taxon>
        <taxon>Polyporales</taxon>
        <taxon>Polyporaceae</taxon>
        <taxon>Polyporus</taxon>
    </lineage>
</organism>
<name>A0A5C3PYD6_9APHY</name>
<feature type="region of interest" description="Disordered" evidence="1">
    <location>
        <begin position="126"/>
        <end position="156"/>
    </location>
</feature>
<accession>A0A5C3PYD6</accession>
<reference evidence="2 3" key="1">
    <citation type="journal article" date="2019" name="Nat. Ecol. Evol.">
        <title>Megaphylogeny resolves global patterns of mushroom evolution.</title>
        <authorList>
            <person name="Varga T."/>
            <person name="Krizsan K."/>
            <person name="Foldi C."/>
            <person name="Dima B."/>
            <person name="Sanchez-Garcia M."/>
            <person name="Sanchez-Ramirez S."/>
            <person name="Szollosi G.J."/>
            <person name="Szarkandi J.G."/>
            <person name="Papp V."/>
            <person name="Albert L."/>
            <person name="Andreopoulos W."/>
            <person name="Angelini C."/>
            <person name="Antonin V."/>
            <person name="Barry K.W."/>
            <person name="Bougher N.L."/>
            <person name="Buchanan P."/>
            <person name="Buyck B."/>
            <person name="Bense V."/>
            <person name="Catcheside P."/>
            <person name="Chovatia M."/>
            <person name="Cooper J."/>
            <person name="Damon W."/>
            <person name="Desjardin D."/>
            <person name="Finy P."/>
            <person name="Geml J."/>
            <person name="Haridas S."/>
            <person name="Hughes K."/>
            <person name="Justo A."/>
            <person name="Karasinski D."/>
            <person name="Kautmanova I."/>
            <person name="Kiss B."/>
            <person name="Kocsube S."/>
            <person name="Kotiranta H."/>
            <person name="LaButti K.M."/>
            <person name="Lechner B.E."/>
            <person name="Liimatainen K."/>
            <person name="Lipzen A."/>
            <person name="Lukacs Z."/>
            <person name="Mihaltcheva S."/>
            <person name="Morgado L.N."/>
            <person name="Niskanen T."/>
            <person name="Noordeloos M.E."/>
            <person name="Ohm R.A."/>
            <person name="Ortiz-Santana B."/>
            <person name="Ovrebo C."/>
            <person name="Racz N."/>
            <person name="Riley R."/>
            <person name="Savchenko A."/>
            <person name="Shiryaev A."/>
            <person name="Soop K."/>
            <person name="Spirin V."/>
            <person name="Szebenyi C."/>
            <person name="Tomsovsky M."/>
            <person name="Tulloss R.E."/>
            <person name="Uehling J."/>
            <person name="Grigoriev I.V."/>
            <person name="Vagvolgyi C."/>
            <person name="Papp T."/>
            <person name="Martin F.M."/>
            <person name="Miettinen O."/>
            <person name="Hibbett D.S."/>
            <person name="Nagy L.G."/>
        </authorList>
    </citation>
    <scope>NUCLEOTIDE SEQUENCE [LARGE SCALE GENOMIC DNA]</scope>
    <source>
        <strain evidence="2 3">HHB13444</strain>
    </source>
</reference>
<sequence length="229" mass="24402">MGNSYSVVQEEQEEAEFRRLVDAVEIAQQRSTRQDDLESGLALGYPLLNPVGNGVPPVIPGGLSHPPQIHPWIQPEAGPPGFAPALGIVPLEGGRPPVTTISPPVPLKRRLRKGVIVVSNTSPASSWRARDSIDKAGPNRLSSPAMPPGPHEKAEPGPIAAPLRPCGLFAQRSTAYSMTSASTASLSSSESLQDITHGVIDERGRSPSLKPLDNQNKVSPLRIVFCRIN</sequence>